<evidence type="ECO:0000256" key="1">
    <source>
        <dbReference type="SAM" id="MobiDB-lite"/>
    </source>
</evidence>
<gene>
    <name evidence="2" type="ORF">QP939_35335</name>
</gene>
<feature type="region of interest" description="Disordered" evidence="1">
    <location>
        <begin position="1"/>
        <end position="64"/>
    </location>
</feature>
<accession>A0ABY8XES1</accession>
<proteinExistence type="predicted"/>
<dbReference type="Proteomes" id="UP001227101">
    <property type="component" value="Chromosome"/>
</dbReference>
<dbReference type="RefSeq" id="WP_285450676.1">
    <property type="nucleotide sequence ID" value="NZ_CP127173.1"/>
</dbReference>
<feature type="compositionally biased region" description="Low complexity" evidence="1">
    <location>
        <begin position="13"/>
        <end position="22"/>
    </location>
</feature>
<protein>
    <submittedName>
        <fullName evidence="2">Uncharacterized protein</fullName>
    </submittedName>
</protein>
<evidence type="ECO:0000313" key="3">
    <source>
        <dbReference type="Proteomes" id="UP001227101"/>
    </source>
</evidence>
<feature type="compositionally biased region" description="Basic and acidic residues" evidence="1">
    <location>
        <begin position="1"/>
        <end position="12"/>
    </location>
</feature>
<organism evidence="2 3">
    <name type="scientific">Amycolatopsis nalaikhensis</name>
    <dbReference type="NCBI Taxonomy" id="715472"/>
    <lineage>
        <taxon>Bacteria</taxon>
        <taxon>Bacillati</taxon>
        <taxon>Actinomycetota</taxon>
        <taxon>Actinomycetes</taxon>
        <taxon>Pseudonocardiales</taxon>
        <taxon>Pseudonocardiaceae</taxon>
        <taxon>Amycolatopsis</taxon>
    </lineage>
</organism>
<reference evidence="2 3" key="1">
    <citation type="submission" date="2023-06" db="EMBL/GenBank/DDBJ databases">
        <authorList>
            <person name="Oyuntsetseg B."/>
            <person name="Kim S.B."/>
        </authorList>
    </citation>
    <scope>NUCLEOTIDE SEQUENCE [LARGE SCALE GENOMIC DNA]</scope>
    <source>
        <strain evidence="2 3">2-2</strain>
    </source>
</reference>
<dbReference type="EMBL" id="CP127173">
    <property type="protein sequence ID" value="WIV54113.1"/>
    <property type="molecule type" value="Genomic_DNA"/>
</dbReference>
<name>A0ABY8XES1_9PSEU</name>
<keyword evidence="3" id="KW-1185">Reference proteome</keyword>
<evidence type="ECO:0000313" key="2">
    <source>
        <dbReference type="EMBL" id="WIV54113.1"/>
    </source>
</evidence>
<sequence>MNATRPGDDRPVDGTTDTGGTVPPRPAAGTDPHPSTPDHAEPGEVSGRVAGAGGRDLPAGYEPL</sequence>